<dbReference type="GO" id="GO:0016787">
    <property type="term" value="F:hydrolase activity"/>
    <property type="evidence" value="ECO:0007669"/>
    <property type="project" value="UniProtKB-KW"/>
</dbReference>
<accession>A0ABV5U0Y9</accession>
<dbReference type="EMBL" id="JBHMBK010000007">
    <property type="protein sequence ID" value="MFB9684932.1"/>
    <property type="molecule type" value="Genomic_DNA"/>
</dbReference>
<sequence>MQVALSAGTVEYTDTGGTGPAVVFVHGLLMDGSLWDGPVAALDGLRCVVPTLPFGAHRHPMRDGADLSMRGLARLLGEFLERLDLRDVTLVGVDTGGALVQLLMTEDAPRVGRVVLASCDAFDNFPPGLTGKTLFLAGKLPPRLFGVFVQQLRLRAVRRLPIAFGWLTKRGDAATARWLRPLLSQAGVRRDTVRVLRAAAATPDILREAAERLPGFDRPALVVWATEDRVMPLEHGRRLAALLPKGQLAEVADSYTLLPLDQPVEFARLVREFTAG</sequence>
<keyword evidence="2" id="KW-0378">Hydrolase</keyword>
<dbReference type="SUPFAM" id="SSF53474">
    <property type="entry name" value="alpha/beta-Hydrolases"/>
    <property type="match status" value="1"/>
</dbReference>
<dbReference type="Pfam" id="PF12697">
    <property type="entry name" value="Abhydrolase_6"/>
    <property type="match status" value="1"/>
</dbReference>
<gene>
    <name evidence="2" type="ORF">ACFFTO_12130</name>
</gene>
<evidence type="ECO:0000313" key="2">
    <source>
        <dbReference type="EMBL" id="MFB9684932.1"/>
    </source>
</evidence>
<dbReference type="InterPro" id="IPR000073">
    <property type="entry name" value="AB_hydrolase_1"/>
</dbReference>
<dbReference type="Proteomes" id="UP001589535">
    <property type="component" value="Unassembled WGS sequence"/>
</dbReference>
<evidence type="ECO:0000313" key="3">
    <source>
        <dbReference type="Proteomes" id="UP001589535"/>
    </source>
</evidence>
<reference evidence="2 3" key="1">
    <citation type="submission" date="2024-09" db="EMBL/GenBank/DDBJ databases">
        <authorList>
            <person name="Sun Q."/>
            <person name="Mori K."/>
        </authorList>
    </citation>
    <scope>NUCLEOTIDE SEQUENCE [LARGE SCALE GENOMIC DNA]</scope>
    <source>
        <strain evidence="2 3">JCM 13852</strain>
    </source>
</reference>
<keyword evidence="3" id="KW-1185">Reference proteome</keyword>
<name>A0ABV5U0Y9_9PSEU</name>
<proteinExistence type="predicted"/>
<dbReference type="InterPro" id="IPR050266">
    <property type="entry name" value="AB_hydrolase_sf"/>
</dbReference>
<dbReference type="InterPro" id="IPR029058">
    <property type="entry name" value="AB_hydrolase_fold"/>
</dbReference>
<protein>
    <submittedName>
        <fullName evidence="2">Alpha/beta fold hydrolase</fullName>
    </submittedName>
</protein>
<dbReference type="RefSeq" id="WP_378192125.1">
    <property type="nucleotide sequence ID" value="NZ_JBHMBK010000007.1"/>
</dbReference>
<dbReference type="PANTHER" id="PTHR43798">
    <property type="entry name" value="MONOACYLGLYCEROL LIPASE"/>
    <property type="match status" value="1"/>
</dbReference>
<dbReference type="Gene3D" id="3.40.50.1820">
    <property type="entry name" value="alpha/beta hydrolase"/>
    <property type="match status" value="1"/>
</dbReference>
<organism evidence="2 3">
    <name type="scientific">Amycolatopsis plumensis</name>
    <dbReference type="NCBI Taxonomy" id="236508"/>
    <lineage>
        <taxon>Bacteria</taxon>
        <taxon>Bacillati</taxon>
        <taxon>Actinomycetota</taxon>
        <taxon>Actinomycetes</taxon>
        <taxon>Pseudonocardiales</taxon>
        <taxon>Pseudonocardiaceae</taxon>
        <taxon>Amycolatopsis</taxon>
    </lineage>
</organism>
<feature type="domain" description="AB hydrolase-1" evidence="1">
    <location>
        <begin position="22"/>
        <end position="268"/>
    </location>
</feature>
<evidence type="ECO:0000259" key="1">
    <source>
        <dbReference type="Pfam" id="PF12697"/>
    </source>
</evidence>
<comment type="caution">
    <text evidence="2">The sequence shown here is derived from an EMBL/GenBank/DDBJ whole genome shotgun (WGS) entry which is preliminary data.</text>
</comment>